<gene>
    <name evidence="1" type="ORF">X777_13721</name>
</gene>
<proteinExistence type="predicted"/>
<dbReference type="Proteomes" id="UP000053097">
    <property type="component" value="Unassembled WGS sequence"/>
</dbReference>
<protein>
    <submittedName>
        <fullName evidence="1">Uncharacterized protein</fullName>
    </submittedName>
</protein>
<accession>A0A026VXN4</accession>
<sequence length="118" mass="13620">MDLKHLVKISTSVQPYVLAVGPTWDNISHSHVIVDKVLYTCKNIVEAVELCFKLFHVFHSDYPPESKHVWQLIQQGFYNIFLEDHDINRGTITKALADIGIYVQEKEISLTTKKPRNL</sequence>
<dbReference type="OMA" id="PESEHIW"/>
<dbReference type="EMBL" id="KK107604">
    <property type="protein sequence ID" value="EZA48532.1"/>
    <property type="molecule type" value="Genomic_DNA"/>
</dbReference>
<evidence type="ECO:0000313" key="1">
    <source>
        <dbReference type="EMBL" id="EZA48532.1"/>
    </source>
</evidence>
<dbReference type="OrthoDB" id="7698488at2759"/>
<name>A0A026VXN4_OOCBI</name>
<reference evidence="1 2" key="1">
    <citation type="journal article" date="2014" name="Curr. Biol.">
        <title>The genome of the clonal raider ant Cerapachys biroi.</title>
        <authorList>
            <person name="Oxley P.R."/>
            <person name="Ji L."/>
            <person name="Fetter-Pruneda I."/>
            <person name="McKenzie S.K."/>
            <person name="Li C."/>
            <person name="Hu H."/>
            <person name="Zhang G."/>
            <person name="Kronauer D.J."/>
        </authorList>
    </citation>
    <scope>NUCLEOTIDE SEQUENCE [LARGE SCALE GENOMIC DNA]</scope>
</reference>
<organism evidence="1 2">
    <name type="scientific">Ooceraea biroi</name>
    <name type="common">Clonal raider ant</name>
    <name type="synonym">Cerapachys biroi</name>
    <dbReference type="NCBI Taxonomy" id="2015173"/>
    <lineage>
        <taxon>Eukaryota</taxon>
        <taxon>Metazoa</taxon>
        <taxon>Ecdysozoa</taxon>
        <taxon>Arthropoda</taxon>
        <taxon>Hexapoda</taxon>
        <taxon>Insecta</taxon>
        <taxon>Pterygota</taxon>
        <taxon>Neoptera</taxon>
        <taxon>Endopterygota</taxon>
        <taxon>Hymenoptera</taxon>
        <taxon>Apocrita</taxon>
        <taxon>Aculeata</taxon>
        <taxon>Formicoidea</taxon>
        <taxon>Formicidae</taxon>
        <taxon>Dorylinae</taxon>
        <taxon>Ooceraea</taxon>
    </lineage>
</organism>
<dbReference type="AlphaFoldDB" id="A0A026VXN4"/>
<keyword evidence="2" id="KW-1185">Reference proteome</keyword>
<evidence type="ECO:0000313" key="2">
    <source>
        <dbReference type="Proteomes" id="UP000053097"/>
    </source>
</evidence>